<keyword evidence="1" id="KW-1133">Transmembrane helix</keyword>
<dbReference type="AlphaFoldDB" id="A0A7G5XHV7"/>
<feature type="transmembrane region" description="Helical" evidence="1">
    <location>
        <begin position="6"/>
        <end position="25"/>
    </location>
</feature>
<dbReference type="InterPro" id="IPR024422">
    <property type="entry name" value="Protein_unknown_function_OB"/>
</dbReference>
<evidence type="ECO:0000313" key="3">
    <source>
        <dbReference type="Proteomes" id="UP000515344"/>
    </source>
</evidence>
<protein>
    <recommendedName>
        <fullName evidence="4">tRNA_anti-like</fullName>
    </recommendedName>
</protein>
<dbReference type="Pfam" id="PF12869">
    <property type="entry name" value="tRNA_anti-like"/>
    <property type="match status" value="1"/>
</dbReference>
<keyword evidence="1" id="KW-0472">Membrane</keyword>
<evidence type="ECO:0008006" key="4">
    <source>
        <dbReference type="Google" id="ProtNLM"/>
    </source>
</evidence>
<evidence type="ECO:0000256" key="1">
    <source>
        <dbReference type="SAM" id="Phobius"/>
    </source>
</evidence>
<evidence type="ECO:0000313" key="2">
    <source>
        <dbReference type="EMBL" id="QNA45060.1"/>
    </source>
</evidence>
<dbReference type="EMBL" id="CP060007">
    <property type="protein sequence ID" value="QNA45060.1"/>
    <property type="molecule type" value="Genomic_DNA"/>
</dbReference>
<dbReference type="RefSeq" id="WP_182803787.1">
    <property type="nucleotide sequence ID" value="NZ_CP060007.1"/>
</dbReference>
<name>A0A7G5XHV7_9BACT</name>
<keyword evidence="1" id="KW-0812">Transmembrane</keyword>
<reference evidence="3" key="1">
    <citation type="submission" date="2020-08" db="EMBL/GenBank/DDBJ databases">
        <title>Lacibacter sp. S13-6-6 genome sequencing.</title>
        <authorList>
            <person name="Jin L."/>
        </authorList>
    </citation>
    <scope>NUCLEOTIDE SEQUENCE [LARGE SCALE GENOMIC DNA]</scope>
    <source>
        <strain evidence="3">S13-6-6</strain>
    </source>
</reference>
<proteinExistence type="predicted"/>
<accession>A0A7G5XHV7</accession>
<gene>
    <name evidence="2" type="ORF">H4075_02355</name>
</gene>
<dbReference type="Proteomes" id="UP000515344">
    <property type="component" value="Chromosome"/>
</dbReference>
<sequence>MKKRALIVFILVSVLIGAAIFFIYAKWNKAPKNIENAESVKINAADLFREFSENEQQATETYNGKVLEITGIVSSTETNQEGKTIVQLQTNDPLFGINCTMEKETGIKEGETVTIKGVCSGFTTDVILIRCYLINKTR</sequence>
<dbReference type="KEGG" id="lacs:H4075_02355"/>
<organism evidence="2 3">
    <name type="scientific">Lacibacter sediminis</name>
    <dbReference type="NCBI Taxonomy" id="2760713"/>
    <lineage>
        <taxon>Bacteria</taxon>
        <taxon>Pseudomonadati</taxon>
        <taxon>Bacteroidota</taxon>
        <taxon>Chitinophagia</taxon>
        <taxon>Chitinophagales</taxon>
        <taxon>Chitinophagaceae</taxon>
        <taxon>Lacibacter</taxon>
    </lineage>
</organism>
<keyword evidence="3" id="KW-1185">Reference proteome</keyword>